<dbReference type="SUPFAM" id="SSF53448">
    <property type="entry name" value="Nucleotide-diphospho-sugar transferases"/>
    <property type="match status" value="1"/>
</dbReference>
<dbReference type="Gene3D" id="1.10.510.10">
    <property type="entry name" value="Transferase(Phosphotransferase) domain 1"/>
    <property type="match status" value="1"/>
</dbReference>
<dbReference type="PROSITE" id="PS00108">
    <property type="entry name" value="PROTEIN_KINASE_ST"/>
    <property type="match status" value="1"/>
</dbReference>
<comment type="catalytic activity">
    <reaction evidence="21">
        <text>L-threonyl-[protein] + ATP = O-phospho-L-threonyl-[protein] + ADP + H(+)</text>
        <dbReference type="Rhea" id="RHEA:46608"/>
        <dbReference type="Rhea" id="RHEA-COMP:11060"/>
        <dbReference type="Rhea" id="RHEA-COMP:11605"/>
        <dbReference type="ChEBI" id="CHEBI:15378"/>
        <dbReference type="ChEBI" id="CHEBI:30013"/>
        <dbReference type="ChEBI" id="CHEBI:30616"/>
        <dbReference type="ChEBI" id="CHEBI:61977"/>
        <dbReference type="ChEBI" id="CHEBI:456216"/>
        <dbReference type="EC" id="2.7.11.1"/>
    </reaction>
</comment>
<proteinExistence type="inferred from homology"/>
<keyword evidence="16" id="KW-1133">Transmembrane helix</keyword>
<keyword evidence="12 23" id="KW-0547">Nucleotide-binding</keyword>
<keyword evidence="25" id="KW-0732">Signal</keyword>
<feature type="region of interest" description="Disordered" evidence="24">
    <location>
        <begin position="1577"/>
        <end position="1620"/>
    </location>
</feature>
<feature type="compositionally biased region" description="Basic and acidic residues" evidence="24">
    <location>
        <begin position="1577"/>
        <end position="1601"/>
    </location>
</feature>
<evidence type="ECO:0000256" key="7">
    <source>
        <dbReference type="ARBA" id="ARBA00022535"/>
    </source>
</evidence>
<reference evidence="27" key="1">
    <citation type="submission" date="2021-02" db="EMBL/GenBank/DDBJ databases">
        <authorList>
            <person name="Dougan E. K."/>
            <person name="Rhodes N."/>
            <person name="Thang M."/>
            <person name="Chan C."/>
        </authorList>
    </citation>
    <scope>NUCLEOTIDE SEQUENCE</scope>
</reference>
<evidence type="ECO:0000256" key="17">
    <source>
        <dbReference type="ARBA" id="ARBA00022992"/>
    </source>
</evidence>
<keyword evidence="18" id="KW-0333">Golgi apparatus</keyword>
<evidence type="ECO:0000256" key="2">
    <source>
        <dbReference type="ARBA" id="ARBA00004323"/>
    </source>
</evidence>
<evidence type="ECO:0000256" key="23">
    <source>
        <dbReference type="PROSITE-ProRule" id="PRU10141"/>
    </source>
</evidence>
<dbReference type="InterPro" id="IPR000719">
    <property type="entry name" value="Prot_kinase_dom"/>
</dbReference>
<feature type="chain" id="PRO_5032543193" description="non-specific serine/threonine protein kinase" evidence="25">
    <location>
        <begin position="28"/>
        <end position="2554"/>
    </location>
</feature>
<dbReference type="UniPathway" id="UPA00378"/>
<dbReference type="PANTHER" id="PTHR44899:SF3">
    <property type="entry name" value="SERINE_THREONINE-PROTEIN KINASE NEK1"/>
    <property type="match status" value="1"/>
</dbReference>
<evidence type="ECO:0000256" key="1">
    <source>
        <dbReference type="ARBA" id="ARBA00001936"/>
    </source>
</evidence>
<dbReference type="GO" id="GO:0046872">
    <property type="term" value="F:metal ion binding"/>
    <property type="evidence" value="ECO:0007669"/>
    <property type="project" value="UniProtKB-KW"/>
</dbReference>
<keyword evidence="8" id="KW-0328">Glycosyltransferase</keyword>
<evidence type="ECO:0000256" key="6">
    <source>
        <dbReference type="ARBA" id="ARBA00022527"/>
    </source>
</evidence>
<feature type="region of interest" description="Disordered" evidence="24">
    <location>
        <begin position="1457"/>
        <end position="1499"/>
    </location>
</feature>
<evidence type="ECO:0000313" key="28">
    <source>
        <dbReference type="Proteomes" id="UP000601435"/>
    </source>
</evidence>
<dbReference type="SUPFAM" id="SSF56112">
    <property type="entry name" value="Protein kinase-like (PK-like)"/>
    <property type="match status" value="1"/>
</dbReference>
<evidence type="ECO:0000256" key="13">
    <source>
        <dbReference type="ARBA" id="ARBA00022777"/>
    </source>
</evidence>
<dbReference type="GO" id="GO:0004674">
    <property type="term" value="F:protein serine/threonine kinase activity"/>
    <property type="evidence" value="ECO:0007669"/>
    <property type="project" value="UniProtKB-KW"/>
</dbReference>
<feature type="region of interest" description="Disordered" evidence="24">
    <location>
        <begin position="1515"/>
        <end position="1563"/>
    </location>
</feature>
<dbReference type="InterPro" id="IPR051131">
    <property type="entry name" value="NEK_Ser/Thr_kinase_NIMA"/>
</dbReference>
<dbReference type="Pfam" id="PF03071">
    <property type="entry name" value="GNT-I"/>
    <property type="match status" value="1"/>
</dbReference>
<evidence type="ECO:0000256" key="24">
    <source>
        <dbReference type="SAM" id="MobiDB-lite"/>
    </source>
</evidence>
<dbReference type="InterPro" id="IPR029044">
    <property type="entry name" value="Nucleotide-diphossugar_trans"/>
</dbReference>
<keyword evidence="7" id="KW-0140">cGMP</keyword>
<evidence type="ECO:0000256" key="4">
    <source>
        <dbReference type="ARBA" id="ARBA00006492"/>
    </source>
</evidence>
<dbReference type="CDD" id="cd00030">
    <property type="entry name" value="C2"/>
    <property type="match status" value="1"/>
</dbReference>
<feature type="signal peptide" evidence="25">
    <location>
        <begin position="1"/>
        <end position="27"/>
    </location>
</feature>
<evidence type="ECO:0000256" key="18">
    <source>
        <dbReference type="ARBA" id="ARBA00023034"/>
    </source>
</evidence>
<sequence length="2554" mass="283060">MIYCVTWHPRNWASVVLLLTISQPTAAKHSLISSTSVKIADGVFCLPNPPSDRVCRATPAISEYLYVKALDKLHLDRLPAGRRKKLRRRLRESSCIGDGGDFPALKREYGYEYFVCTFHFQVYEDAEPFGVFLPSDDQDKIGDCDILPWLIRLSTTGKGVAVDIGAGDSGSCSWPLLSEGHVVHMFETGYSLGRDGTAAERQYVEDLFENVDKIDLLKIDVDDRASYEAVFAGVRAVLHKTEIVQVEMIEAEIGRSGMLWIMGIMQSHNFLMFGLEDVETFPGFRHGSLGHDCVNSTLPIRMHSEAVETGRVPYEYGKDGPGKIRMFPICECGTGVMGQGARSQSFMDLVSSSTVSLASTLLLMVNVYCGAKYNGMSARLCASRAVLGTASPANMSSFLFVCAVQQCQWKHLQRSGFDDANVSSDTYGLAQAKSLCMLRGNDCQGVLCSNPVHSRHCHLVKGKKLALASQGVHVKECLYAGVCQQDRQPIHTHSAELNAAIVVLGHNRESDLFECLKSLLSLREAGMFKVYVSLDDPEYYSRMAEVATRIAKQYNQSVVTMSVPKREVNHTSDNEEQQKWFSTNTGKIAHHYWAAFERVFLVEEFTHAVFVEEDLVFAPDFLALFLSTWPLFQQDESLWCVSAWNDAGFTFEVSDQCRLFRTTYFPGLGFMLPRHSWLKLREQWPSAPTMGWDYWMRTAFRRWSKECIVPEVPRSRHFSQNGSSITQAKQVEYFQSMALASLASSCSGSSSCDHFGNLSYLIQANYESWILRATQMAVPLKGVSVVHQEGYQCDTEAVNLGAHADPDTCAVLAGWSRCSKYFMFAPNYPNWGCRCCQDYQPVGKAHAAWTLYEARTTGVLDPKNLYILPYVRESYVHIAPIFGLVPMKMNNVIPPDVRAEHHGLVVGRHAVFQAVVLFADRRSEKPYLPKPMRVVRDAHIAPVRAERGESCDAACAKSGQLCDAEALHFLNNCADMEEAFGCRYCAHQVGQELPAYVGDSFQPTVGQCLVTFISHMSCQGKRVIMRLVSDGAPKRNTALSLSEGFSGAKHDGALAATTQGTWPGRPGKAQAYPGLEHGAMERYERLRELGRGSYGCAVLVRERRNRRQRVIKEIDLSRMPLSSQREAKNEADVLKRLKHPNIVEYCESFLEGQMLCIVMEYADGGDLSHLIKGRKAASEIICESEALKIFGQICLAIQHVHTQHILHRDLKSQNIFLTQGGCVKLGDFGIAKVLAHTAAEAITMIGTPLYLAPEVCHSQPYGMKADVWSLGVVLYELLALGPPFTGSNLAALINNIVTATPAPLAAVFSQSVQDLVSDMLQKTPERRPCIQEVLTRPCFAISVFESDCNTPQDETFVPQHVQQKHEKIEKHDMADSLEHLLQQTDHGHRRKPPLPESAQIANEFRKNRDAAMAVKARVEGTEGPWQWRRRSRSEEPEYAVSSRKVVDEAEHLRALQEAAAQARRDRRNGQQRLRRELETPRVRDMDSTDYEPARMRASSADEAKHLFDLHEAAAQARRDRRQVQQKLKELEKGPDPCTNQGLEIANSPSSPRTKESRESAEAQHLLALQEARAQARRDRKLIDAKRKAEAEEASENERSESTQRSTVYKPRTPEDRAAAEAKHLQALKDAAAEARRERRMLQQKIQQELGGTSQDEWCGPAPEAGTSPYRRRLRQASPSPSKLDASLKQAAGGERKDSSSPEMDGLALSDSLAPLMPSLPRGSADLPERAALSNDNRAPIGRLRPPRDADTLGSLSYSLTAPLSSSSISNSARNGADETTAKGLTFYLPLYYRIRQLALNTEKTGHRVPQKMQTELRFLEKSVAREIRSLNPLLFQRFDDVQLDRLLRALPFLRLSMGRWIFGSEQIAAAWPRATSRSFLLMSGKVHLYVDPNGVGERQELTKGAIFGENHFRLGDECMMDIVGGAAQCEEPCIIGVLGNEVLEAAYADRAFGNRKIALSMRHAPALSRVVLPESMTGPHSKIDFASLSFAEKTKILEEKQPGAVKHALEELAKVATQVHLLPGQELLSDPPVEESVVMVSKGSIEVRGDIKLSERLDALPPKRKRMRIFLDKAEKLAGFPGQTFIEVKIKEPAAGSVRGNVWAAFVLCLFLWWPFAAVARDGTVSPPTCVAIIDAAVNCPARPAIGAKKNVEIQLKSAKDRLEAAEKEQGKAIGLGESDKGEPEMVDFWQKELERISMNETFLKDLQDRLKTDKQTRLVGQLKIETSDVAKEERFWCEALGMQRYASLPGGSVLVGFGPPSLGGEEGGYFAIKIVPSSTPGAGKSDRSSKAPCLSFVQTVTPALVRISRVVSTGGQLIDGYGYYAVQSPAGVMVRAYVEDRRDPVEFIALSVEPEAFEEVSKSLQDAGLEARGAYKLVSPEMQAYMPELPPGNMLFGSGDARQNVQVLLLPDVKDSTDAGIGGLVKELGRGPTLVVNEDSSVGVGMLDAAERPQVPQSLAKSPELTIYGPETGATIDGGSERQILALRCFLVSGDSIFDKLDPYCIVKLGEFKRFQTPVMWNVGVNPQFEHRGLNVACARLQHSRCQCSSSFE</sequence>
<keyword evidence="14 23" id="KW-0067">ATP-binding</keyword>
<feature type="compositionally biased region" description="Polar residues" evidence="24">
    <location>
        <begin position="1537"/>
        <end position="1551"/>
    </location>
</feature>
<dbReference type="SMART" id="SM00220">
    <property type="entry name" value="S_TKc"/>
    <property type="match status" value="1"/>
</dbReference>
<keyword evidence="20" id="KW-0464">Manganese</keyword>
<feature type="compositionally biased region" description="Basic and acidic residues" evidence="24">
    <location>
        <begin position="1552"/>
        <end position="1561"/>
    </location>
</feature>
<dbReference type="OrthoDB" id="440755at2759"/>
<dbReference type="InterPro" id="IPR008271">
    <property type="entry name" value="Ser/Thr_kinase_AS"/>
</dbReference>
<dbReference type="GO" id="GO:0005524">
    <property type="term" value="F:ATP binding"/>
    <property type="evidence" value="ECO:0007669"/>
    <property type="project" value="UniProtKB-UniRule"/>
</dbReference>
<dbReference type="SUPFAM" id="SSF51206">
    <property type="entry name" value="cAMP-binding domain-like"/>
    <property type="match status" value="1"/>
</dbReference>
<dbReference type="EMBL" id="CAJNJA010005259">
    <property type="protein sequence ID" value="CAE7186919.1"/>
    <property type="molecule type" value="Genomic_DNA"/>
</dbReference>
<keyword evidence="9" id="KW-0808">Transferase</keyword>
<feature type="region of interest" description="Disordered" evidence="24">
    <location>
        <begin position="1645"/>
        <end position="1751"/>
    </location>
</feature>
<dbReference type="FunFam" id="3.30.200.20:FF:000631">
    <property type="entry name" value="Serine/threonine-protein kinase NEK"/>
    <property type="match status" value="1"/>
</dbReference>
<comment type="caution">
    <text evidence="27">The sequence shown here is derived from an EMBL/GenBank/DDBJ whole genome shotgun (WGS) entry which is preliminary data.</text>
</comment>
<dbReference type="InterPro" id="IPR018490">
    <property type="entry name" value="cNMP-bd_dom_sf"/>
</dbReference>
<feature type="domain" description="Protein kinase" evidence="26">
    <location>
        <begin position="1083"/>
        <end position="1339"/>
    </location>
</feature>
<evidence type="ECO:0000256" key="11">
    <source>
        <dbReference type="ARBA" id="ARBA00022723"/>
    </source>
</evidence>
<dbReference type="EC" id="2.7.11.1" evidence="5"/>
<evidence type="ECO:0000256" key="16">
    <source>
        <dbReference type="ARBA" id="ARBA00022989"/>
    </source>
</evidence>
<evidence type="ECO:0000256" key="25">
    <source>
        <dbReference type="SAM" id="SignalP"/>
    </source>
</evidence>
<dbReference type="GO" id="GO:0030553">
    <property type="term" value="F:cGMP binding"/>
    <property type="evidence" value="ECO:0007669"/>
    <property type="project" value="UniProtKB-KW"/>
</dbReference>
<dbReference type="PROSITE" id="PS00107">
    <property type="entry name" value="PROTEIN_KINASE_ATP"/>
    <property type="match status" value="1"/>
</dbReference>
<evidence type="ECO:0000256" key="8">
    <source>
        <dbReference type="ARBA" id="ARBA00022676"/>
    </source>
</evidence>
<name>A0A812IXB8_9DINO</name>
<keyword evidence="13" id="KW-0418">Kinase</keyword>
<evidence type="ECO:0000256" key="19">
    <source>
        <dbReference type="ARBA" id="ARBA00023136"/>
    </source>
</evidence>
<keyword evidence="28" id="KW-1185">Reference proteome</keyword>
<dbReference type="GO" id="GO:0008375">
    <property type="term" value="F:acetylglucosaminyltransferase activity"/>
    <property type="evidence" value="ECO:0007669"/>
    <property type="project" value="InterPro"/>
</dbReference>
<evidence type="ECO:0000256" key="21">
    <source>
        <dbReference type="ARBA" id="ARBA00047899"/>
    </source>
</evidence>
<evidence type="ECO:0000256" key="12">
    <source>
        <dbReference type="ARBA" id="ARBA00022741"/>
    </source>
</evidence>
<comment type="pathway">
    <text evidence="3">Protein modification; protein glycosylation.</text>
</comment>
<dbReference type="InterPro" id="IPR004139">
    <property type="entry name" value="Glyco_trans_13"/>
</dbReference>
<dbReference type="FunFam" id="3.90.550.10:FF:000252">
    <property type="entry name" value="Protein O-linked-mannose beta-1,2-N-acetylglucosaminyltransferase 1"/>
    <property type="match status" value="1"/>
</dbReference>
<feature type="compositionally biased region" description="Basic and acidic residues" evidence="24">
    <location>
        <begin position="1611"/>
        <end position="1620"/>
    </location>
</feature>
<dbReference type="Pfam" id="PF00069">
    <property type="entry name" value="Pkinase"/>
    <property type="match status" value="1"/>
</dbReference>
<evidence type="ECO:0000256" key="14">
    <source>
        <dbReference type="ARBA" id="ARBA00022840"/>
    </source>
</evidence>
<gene>
    <name evidence="27" type="primary">Nek1</name>
    <name evidence="27" type="ORF">SNEC2469_LOCUS943</name>
</gene>
<evidence type="ECO:0000256" key="5">
    <source>
        <dbReference type="ARBA" id="ARBA00012513"/>
    </source>
</evidence>
<evidence type="ECO:0000313" key="27">
    <source>
        <dbReference type="EMBL" id="CAE7186919.1"/>
    </source>
</evidence>
<feature type="compositionally biased region" description="Polar residues" evidence="24">
    <location>
        <begin position="1645"/>
        <end position="1655"/>
    </location>
</feature>
<protein>
    <recommendedName>
        <fullName evidence="5">non-specific serine/threonine protein kinase</fullName>
        <ecNumber evidence="5">2.7.11.1</ecNumber>
    </recommendedName>
</protein>
<dbReference type="InterPro" id="IPR017441">
    <property type="entry name" value="Protein_kinase_ATP_BS"/>
</dbReference>
<keyword evidence="17" id="KW-0142">cGMP-binding</keyword>
<dbReference type="PROSITE" id="PS50011">
    <property type="entry name" value="PROTEIN_KINASE_DOM"/>
    <property type="match status" value="1"/>
</dbReference>
<comment type="catalytic activity">
    <reaction evidence="22">
        <text>L-seryl-[protein] + ATP = O-phospho-L-seryl-[protein] + ADP + H(+)</text>
        <dbReference type="Rhea" id="RHEA:17989"/>
        <dbReference type="Rhea" id="RHEA-COMP:9863"/>
        <dbReference type="Rhea" id="RHEA-COMP:11604"/>
        <dbReference type="ChEBI" id="CHEBI:15378"/>
        <dbReference type="ChEBI" id="CHEBI:29999"/>
        <dbReference type="ChEBI" id="CHEBI:30616"/>
        <dbReference type="ChEBI" id="CHEBI:83421"/>
        <dbReference type="ChEBI" id="CHEBI:456216"/>
        <dbReference type="EC" id="2.7.11.1"/>
    </reaction>
</comment>
<dbReference type="Proteomes" id="UP000601435">
    <property type="component" value="Unassembled WGS sequence"/>
</dbReference>
<accession>A0A812IXB8</accession>
<dbReference type="Gene3D" id="3.90.550.10">
    <property type="entry name" value="Spore Coat Polysaccharide Biosynthesis Protein SpsA, Chain A"/>
    <property type="match status" value="1"/>
</dbReference>
<feature type="binding site" evidence="23">
    <location>
        <position position="1112"/>
    </location>
    <ligand>
        <name>ATP</name>
        <dbReference type="ChEBI" id="CHEBI:30616"/>
    </ligand>
</feature>
<dbReference type="GO" id="GO:0000139">
    <property type="term" value="C:Golgi membrane"/>
    <property type="evidence" value="ECO:0007669"/>
    <property type="project" value="UniProtKB-SubCell"/>
</dbReference>
<evidence type="ECO:0000256" key="22">
    <source>
        <dbReference type="ARBA" id="ARBA00048679"/>
    </source>
</evidence>
<comment type="cofactor">
    <cofactor evidence="1">
        <name>Mn(2+)</name>
        <dbReference type="ChEBI" id="CHEBI:29035"/>
    </cofactor>
</comment>
<evidence type="ECO:0000256" key="15">
    <source>
        <dbReference type="ARBA" id="ARBA00022968"/>
    </source>
</evidence>
<evidence type="ECO:0000256" key="9">
    <source>
        <dbReference type="ARBA" id="ARBA00022679"/>
    </source>
</evidence>
<organism evidence="27 28">
    <name type="scientific">Symbiodinium necroappetens</name>
    <dbReference type="NCBI Taxonomy" id="1628268"/>
    <lineage>
        <taxon>Eukaryota</taxon>
        <taxon>Sar</taxon>
        <taxon>Alveolata</taxon>
        <taxon>Dinophyceae</taxon>
        <taxon>Suessiales</taxon>
        <taxon>Symbiodiniaceae</taxon>
        <taxon>Symbiodinium</taxon>
    </lineage>
</organism>
<keyword evidence="6" id="KW-0723">Serine/threonine-protein kinase</keyword>
<feature type="compositionally biased region" description="Basic and acidic residues" evidence="24">
    <location>
        <begin position="1473"/>
        <end position="1499"/>
    </location>
</feature>
<comment type="subcellular location">
    <subcellularLocation>
        <location evidence="2">Golgi apparatus membrane</location>
        <topology evidence="2">Single-pass type II membrane protein</topology>
    </subcellularLocation>
</comment>
<evidence type="ECO:0000259" key="26">
    <source>
        <dbReference type="PROSITE" id="PS50011"/>
    </source>
</evidence>
<dbReference type="Gene3D" id="3.30.200.20">
    <property type="entry name" value="Phosphorylase Kinase, domain 1"/>
    <property type="match status" value="1"/>
</dbReference>
<keyword evidence="10" id="KW-0812">Transmembrane</keyword>
<keyword evidence="15" id="KW-0735">Signal-anchor</keyword>
<evidence type="ECO:0000256" key="10">
    <source>
        <dbReference type="ARBA" id="ARBA00022692"/>
    </source>
</evidence>
<dbReference type="InterPro" id="IPR014710">
    <property type="entry name" value="RmlC-like_jellyroll"/>
</dbReference>
<keyword evidence="19" id="KW-0472">Membrane</keyword>
<evidence type="ECO:0000256" key="3">
    <source>
        <dbReference type="ARBA" id="ARBA00004922"/>
    </source>
</evidence>
<dbReference type="InterPro" id="IPR011009">
    <property type="entry name" value="Kinase-like_dom_sf"/>
</dbReference>
<dbReference type="CDD" id="cd08215">
    <property type="entry name" value="STKc_Nek"/>
    <property type="match status" value="1"/>
</dbReference>
<keyword evidence="11" id="KW-0479">Metal-binding</keyword>
<evidence type="ECO:0000256" key="20">
    <source>
        <dbReference type="ARBA" id="ARBA00023211"/>
    </source>
</evidence>
<dbReference type="Gene3D" id="2.60.120.10">
    <property type="entry name" value="Jelly Rolls"/>
    <property type="match status" value="1"/>
</dbReference>
<comment type="similarity">
    <text evidence="4">Belongs to the glycosyltransferase 13 family.</text>
</comment>
<dbReference type="PANTHER" id="PTHR44899">
    <property type="entry name" value="CAMK FAMILY PROTEIN KINASE"/>
    <property type="match status" value="1"/>
</dbReference>